<proteinExistence type="predicted"/>
<dbReference type="EMBL" id="BAAADJ010000001">
    <property type="protein sequence ID" value="GAA0313920.1"/>
    <property type="molecule type" value="Genomic_DNA"/>
</dbReference>
<evidence type="ECO:0000313" key="2">
    <source>
        <dbReference type="EMBL" id="GAA0313920.1"/>
    </source>
</evidence>
<dbReference type="Pfam" id="PF08378">
    <property type="entry name" value="NERD"/>
    <property type="match status" value="1"/>
</dbReference>
<organism evidence="2 3">
    <name type="scientific">Bacillus carboniphilus</name>
    <dbReference type="NCBI Taxonomy" id="86663"/>
    <lineage>
        <taxon>Bacteria</taxon>
        <taxon>Bacillati</taxon>
        <taxon>Bacillota</taxon>
        <taxon>Bacilli</taxon>
        <taxon>Bacillales</taxon>
        <taxon>Bacillaceae</taxon>
        <taxon>Bacillus</taxon>
    </lineage>
</organism>
<gene>
    <name evidence="2" type="ORF">GCM10008967_00530</name>
</gene>
<sequence>MFTKSGEEPLQLTMEKALLTLIPKNHEKYKEIEVNYKKNNAGYKGELELDYHLNFIPNHYYIIPGVRLLNDVKQYFQVDTLIISSKFAIIIESKSMYGELHFDSISGQVTRKSEYFTGGIPNPILQAQRQKVQFQQWFNNHFQKEIPCYHLVSIRSPETILHGPSSIFKYVYHAEQIPNKIDALSVNHTKEIVTPYIRKKLLSLIKEQHTPAPFDAMEFYNLQKSDLMNGITCPNCNQDILKRQSSTWFCNRCLFHSKNAHIHIINSYLSIFPSISVKECQTLLRLSSRFIARRLLIGMNLLPKNQRKSTTYIKPK</sequence>
<dbReference type="PROSITE" id="PS50965">
    <property type="entry name" value="NERD"/>
    <property type="match status" value="1"/>
</dbReference>
<keyword evidence="3" id="KW-1185">Reference proteome</keyword>
<dbReference type="Proteomes" id="UP001500782">
    <property type="component" value="Unassembled WGS sequence"/>
</dbReference>
<evidence type="ECO:0000313" key="3">
    <source>
        <dbReference type="Proteomes" id="UP001500782"/>
    </source>
</evidence>
<evidence type="ECO:0000259" key="1">
    <source>
        <dbReference type="PROSITE" id="PS50965"/>
    </source>
</evidence>
<protein>
    <submittedName>
        <fullName evidence="2">Nuclease-related domain-containing protein</fullName>
    </submittedName>
</protein>
<feature type="domain" description="NERD" evidence="1">
    <location>
        <begin position="41"/>
        <end position="157"/>
    </location>
</feature>
<dbReference type="RefSeq" id="WP_343795289.1">
    <property type="nucleotide sequence ID" value="NZ_BAAADJ010000001.1"/>
</dbReference>
<accession>A0ABN0VPC6</accession>
<reference evidence="2 3" key="1">
    <citation type="journal article" date="2019" name="Int. J. Syst. Evol. Microbiol.">
        <title>The Global Catalogue of Microorganisms (GCM) 10K type strain sequencing project: providing services to taxonomists for standard genome sequencing and annotation.</title>
        <authorList>
            <consortium name="The Broad Institute Genomics Platform"/>
            <consortium name="The Broad Institute Genome Sequencing Center for Infectious Disease"/>
            <person name="Wu L."/>
            <person name="Ma J."/>
        </authorList>
    </citation>
    <scope>NUCLEOTIDE SEQUENCE [LARGE SCALE GENOMIC DNA]</scope>
    <source>
        <strain evidence="2 3">JCM 9731</strain>
    </source>
</reference>
<dbReference type="InterPro" id="IPR011528">
    <property type="entry name" value="NERD"/>
</dbReference>
<name>A0ABN0VPC6_9BACI</name>
<comment type="caution">
    <text evidence="2">The sequence shown here is derived from an EMBL/GenBank/DDBJ whole genome shotgun (WGS) entry which is preliminary data.</text>
</comment>